<dbReference type="AlphaFoldDB" id="A0A1M4WUC2"/>
<keyword evidence="3" id="KW-1185">Reference proteome</keyword>
<feature type="region of interest" description="Disordered" evidence="1">
    <location>
        <begin position="49"/>
        <end position="164"/>
    </location>
</feature>
<dbReference type="OrthoDB" id="7746116at2"/>
<name>A0A1M4WUC2_LOKAT</name>
<sequence>MRAIVIIVIAAILGYFGYQYAVNGRDPHAIVTGADSLGATGIDTGAAAPAAEAATAPDAVAPDPADDAAAEAAPDEAVPAADTPAEEDDTATAAPAPQATDNPEAEAAPDATDSAASDTPATDAAAPEAAAADTPPSDSTAPAPAATEAPTSGGSVDATVDAAGTMTPGAGAEAAADVALPTLLTQEGFNADAVIARIADSDLSVVQKTTLTAAVRDARENPELLPATITRLREAMGL</sequence>
<feature type="compositionally biased region" description="Low complexity" evidence="1">
    <location>
        <begin position="70"/>
        <end position="83"/>
    </location>
</feature>
<gene>
    <name evidence="2" type="ORF">SAMN05444339_102233</name>
</gene>
<organism evidence="2 3">
    <name type="scientific">Loktanella atrilutea</name>
    <dbReference type="NCBI Taxonomy" id="366533"/>
    <lineage>
        <taxon>Bacteria</taxon>
        <taxon>Pseudomonadati</taxon>
        <taxon>Pseudomonadota</taxon>
        <taxon>Alphaproteobacteria</taxon>
        <taxon>Rhodobacterales</taxon>
        <taxon>Roseobacteraceae</taxon>
        <taxon>Loktanella</taxon>
    </lineage>
</organism>
<dbReference type="STRING" id="366533.SAMN05444339_102233"/>
<dbReference type="Proteomes" id="UP000183987">
    <property type="component" value="Unassembled WGS sequence"/>
</dbReference>
<reference evidence="3" key="1">
    <citation type="submission" date="2016-11" db="EMBL/GenBank/DDBJ databases">
        <authorList>
            <person name="Varghese N."/>
            <person name="Submissions S."/>
        </authorList>
    </citation>
    <scope>NUCLEOTIDE SEQUENCE [LARGE SCALE GENOMIC DNA]</scope>
    <source>
        <strain evidence="3">DSM 29326</strain>
    </source>
</reference>
<feature type="compositionally biased region" description="Low complexity" evidence="1">
    <location>
        <begin position="49"/>
        <end position="63"/>
    </location>
</feature>
<accession>A0A1M4WUC2</accession>
<feature type="compositionally biased region" description="Low complexity" evidence="1">
    <location>
        <begin position="91"/>
        <end position="151"/>
    </location>
</feature>
<dbReference type="RefSeq" id="WP_072856378.1">
    <property type="nucleotide sequence ID" value="NZ_FQUE01000002.1"/>
</dbReference>
<dbReference type="EMBL" id="FQUE01000002">
    <property type="protein sequence ID" value="SHE84798.1"/>
    <property type="molecule type" value="Genomic_DNA"/>
</dbReference>
<proteinExistence type="predicted"/>
<evidence type="ECO:0000313" key="3">
    <source>
        <dbReference type="Proteomes" id="UP000183987"/>
    </source>
</evidence>
<protein>
    <submittedName>
        <fullName evidence="2">Uncharacterized protein</fullName>
    </submittedName>
</protein>
<evidence type="ECO:0000256" key="1">
    <source>
        <dbReference type="SAM" id="MobiDB-lite"/>
    </source>
</evidence>
<evidence type="ECO:0000313" key="2">
    <source>
        <dbReference type="EMBL" id="SHE84798.1"/>
    </source>
</evidence>